<feature type="region of interest" description="Disordered" evidence="1">
    <location>
        <begin position="15"/>
        <end position="46"/>
    </location>
</feature>
<dbReference type="RefSeq" id="XP_067819042.1">
    <property type="nucleotide sequence ID" value="XM_067960371.1"/>
</dbReference>
<gene>
    <name evidence="2" type="ORF">CCR75_002273</name>
</gene>
<evidence type="ECO:0000256" key="1">
    <source>
        <dbReference type="SAM" id="MobiDB-lite"/>
    </source>
</evidence>
<evidence type="ECO:0000313" key="3">
    <source>
        <dbReference type="Proteomes" id="UP000294530"/>
    </source>
</evidence>
<name>A0A976FMI2_BRELC</name>
<comment type="caution">
    <text evidence="2">The sequence shown here is derived from an EMBL/GenBank/DDBJ whole genome shotgun (WGS) entry which is preliminary data.</text>
</comment>
<protein>
    <submittedName>
        <fullName evidence="2">Uncharacterized protein</fullName>
    </submittedName>
</protein>
<reference evidence="2 3" key="1">
    <citation type="journal article" date="2021" name="Genome Biol.">
        <title>AFLAP: assembly-free linkage analysis pipeline using k-mers from genome sequencing data.</title>
        <authorList>
            <person name="Fletcher K."/>
            <person name="Zhang L."/>
            <person name="Gil J."/>
            <person name="Han R."/>
            <person name="Cavanaugh K."/>
            <person name="Michelmore R."/>
        </authorList>
    </citation>
    <scope>NUCLEOTIDE SEQUENCE [LARGE SCALE GENOMIC DNA]</scope>
    <source>
        <strain evidence="2 3">SF5</strain>
    </source>
</reference>
<keyword evidence="3" id="KW-1185">Reference proteome</keyword>
<dbReference type="EMBL" id="SHOA02000005">
    <property type="protein sequence ID" value="TDH69543.1"/>
    <property type="molecule type" value="Genomic_DNA"/>
</dbReference>
<dbReference type="KEGG" id="blac:94346042"/>
<accession>A0A976FMI2</accession>
<proteinExistence type="predicted"/>
<evidence type="ECO:0000313" key="2">
    <source>
        <dbReference type="EMBL" id="TDH69543.1"/>
    </source>
</evidence>
<dbReference type="Proteomes" id="UP000294530">
    <property type="component" value="Unassembled WGS sequence"/>
</dbReference>
<dbReference type="GeneID" id="94346042"/>
<feature type="compositionally biased region" description="Basic and acidic residues" evidence="1">
    <location>
        <begin position="28"/>
        <end position="39"/>
    </location>
</feature>
<sequence>MPLVPAYALRKSPAEQLAAMRPVKRSRREAPSQELHDSNASRTGGMQRLELNTLCPGLTIRIRLGYREINWWQLAFRIFLRRSTRTCSAIPTARSRIKPTAAGTLASTVQSPTG</sequence>
<organism evidence="2 3">
    <name type="scientific">Bremia lactucae</name>
    <name type="common">Lettuce downy mildew</name>
    <dbReference type="NCBI Taxonomy" id="4779"/>
    <lineage>
        <taxon>Eukaryota</taxon>
        <taxon>Sar</taxon>
        <taxon>Stramenopiles</taxon>
        <taxon>Oomycota</taxon>
        <taxon>Peronosporomycetes</taxon>
        <taxon>Peronosporales</taxon>
        <taxon>Peronosporaceae</taxon>
        <taxon>Bremia</taxon>
    </lineage>
</organism>
<dbReference type="AlphaFoldDB" id="A0A976FMI2"/>